<gene>
    <name evidence="2" type="ORF">KME15_00135</name>
</gene>
<dbReference type="Pfam" id="PF14224">
    <property type="entry name" value="DUF4331"/>
    <property type="match status" value="1"/>
</dbReference>
<protein>
    <submittedName>
        <fullName evidence="2">DUF4331 domain-containing protein</fullName>
    </submittedName>
</protein>
<feature type="region of interest" description="Disordered" evidence="1">
    <location>
        <begin position="406"/>
        <end position="433"/>
    </location>
</feature>
<evidence type="ECO:0000313" key="3">
    <source>
        <dbReference type="Proteomes" id="UP000757435"/>
    </source>
</evidence>
<comment type="caution">
    <text evidence="2">The sequence shown here is derived from an EMBL/GenBank/DDBJ whole genome shotgun (WGS) entry which is preliminary data.</text>
</comment>
<evidence type="ECO:0000313" key="2">
    <source>
        <dbReference type="EMBL" id="MBW4657059.1"/>
    </source>
</evidence>
<organism evidence="2 3">
    <name type="scientific">Drouetiella hepatica Uher 2000/2452</name>
    <dbReference type="NCBI Taxonomy" id="904376"/>
    <lineage>
        <taxon>Bacteria</taxon>
        <taxon>Bacillati</taxon>
        <taxon>Cyanobacteriota</taxon>
        <taxon>Cyanophyceae</taxon>
        <taxon>Oculatellales</taxon>
        <taxon>Oculatellaceae</taxon>
        <taxon>Drouetiella</taxon>
    </lineage>
</organism>
<name>A0A951Q6W5_9CYAN</name>
<sequence>MATQPKRNISIATGRSLFQRVRLSGSKVKLGLTASALTVALVALGLTATAVKPPAMQASDHDDGDIDTRSRALSLTDLYAFREIDQNPSADANDLIFVINTNPRSLARQQYFFSTQAQYDLKLSRVGNNDSIPTATPNVTLRFTFSQPTSSFQQRLSLTLIEGNKSRTVAQTTTGGAIVTTPITAAGTPILNQVRLGGATIGVFAGLREDPFFFDVDQFFRVRAGLAGLGPSVGFRSPETAQDFTKDYNVNSIVVRVPRRLLQGGTSATTFDAWTTIAIPNTRTGRFEQMEQFGRPGINEALILSQTNLAAFNRAQPTRVTNGAVGRVITEARGTLKALGNSDARTSALLRALLPDVMRIDTTGPSGFANALNALGAPIRGRMLKDDVIDAELSILSNGAVTTDNVSYEGTPGNPGQGHQQPLSSFPYLATPN</sequence>
<reference evidence="2" key="2">
    <citation type="journal article" date="2022" name="Microbiol. Resour. Announc.">
        <title>Metagenome Sequencing to Explore Phylogenomics of Terrestrial Cyanobacteria.</title>
        <authorList>
            <person name="Ward R.D."/>
            <person name="Stajich J.E."/>
            <person name="Johansen J.R."/>
            <person name="Huntemann M."/>
            <person name="Clum A."/>
            <person name="Foster B."/>
            <person name="Foster B."/>
            <person name="Roux S."/>
            <person name="Palaniappan K."/>
            <person name="Varghese N."/>
            <person name="Mukherjee S."/>
            <person name="Reddy T.B.K."/>
            <person name="Daum C."/>
            <person name="Copeland A."/>
            <person name="Chen I.A."/>
            <person name="Ivanova N.N."/>
            <person name="Kyrpides N.C."/>
            <person name="Shapiro N."/>
            <person name="Eloe-Fadrosh E.A."/>
            <person name="Pietrasiak N."/>
        </authorList>
    </citation>
    <scope>NUCLEOTIDE SEQUENCE</scope>
    <source>
        <strain evidence="2">UHER 2000/2452</strain>
    </source>
</reference>
<dbReference type="AlphaFoldDB" id="A0A951Q6W5"/>
<accession>A0A951Q6W5</accession>
<evidence type="ECO:0000256" key="1">
    <source>
        <dbReference type="SAM" id="MobiDB-lite"/>
    </source>
</evidence>
<proteinExistence type="predicted"/>
<reference evidence="2" key="1">
    <citation type="submission" date="2021-05" db="EMBL/GenBank/DDBJ databases">
        <authorList>
            <person name="Pietrasiak N."/>
            <person name="Ward R."/>
            <person name="Stajich J.E."/>
            <person name="Kurbessoian T."/>
        </authorList>
    </citation>
    <scope>NUCLEOTIDE SEQUENCE</scope>
    <source>
        <strain evidence="2">UHER 2000/2452</strain>
    </source>
</reference>
<dbReference type="Proteomes" id="UP000757435">
    <property type="component" value="Unassembled WGS sequence"/>
</dbReference>
<dbReference type="EMBL" id="JAHHHD010000001">
    <property type="protein sequence ID" value="MBW4657059.1"/>
    <property type="molecule type" value="Genomic_DNA"/>
</dbReference>
<dbReference type="InterPro" id="IPR025566">
    <property type="entry name" value="DUF4331"/>
</dbReference>